<reference evidence="2 3" key="1">
    <citation type="journal article" date="2020" name="bioRxiv">
        <title>Metabolic contributions of an alphaproteobacterial endosymbiont in the apicomplexan Cardiosporidium cionae.</title>
        <authorList>
            <person name="Hunter E.S."/>
            <person name="Paight C.J."/>
            <person name="Lane C.E."/>
        </authorList>
    </citation>
    <scope>NUCLEOTIDE SEQUENCE [LARGE SCALE GENOMIC DNA]</scope>
    <source>
        <strain evidence="2">ESH_2018</strain>
    </source>
</reference>
<dbReference type="SUPFAM" id="SSF52540">
    <property type="entry name" value="P-loop containing nucleoside triphosphate hydrolases"/>
    <property type="match status" value="1"/>
</dbReference>
<dbReference type="Gene3D" id="3.10.20.30">
    <property type="match status" value="1"/>
</dbReference>
<dbReference type="PANTHER" id="PTHR43127">
    <property type="entry name" value="DEVELOPMENTALLY-REGULATED GTP-BINDING PROTEIN 2"/>
    <property type="match status" value="1"/>
</dbReference>
<feature type="domain" description="GTP binding protein second" evidence="1">
    <location>
        <begin position="23"/>
        <end position="126"/>
    </location>
</feature>
<dbReference type="EMBL" id="JADAQX010001279">
    <property type="protein sequence ID" value="KAF8817882.1"/>
    <property type="molecule type" value="Genomic_DNA"/>
</dbReference>
<dbReference type="Gene3D" id="6.10.140.1070">
    <property type="match status" value="1"/>
</dbReference>
<comment type="caution">
    <text evidence="2">The sequence shown here is derived from an EMBL/GenBank/DDBJ whole genome shotgun (WGS) entry which is preliminary data.</text>
</comment>
<organism evidence="2 3">
    <name type="scientific">Cardiosporidium cionae</name>
    <dbReference type="NCBI Taxonomy" id="476202"/>
    <lineage>
        <taxon>Eukaryota</taxon>
        <taxon>Sar</taxon>
        <taxon>Alveolata</taxon>
        <taxon>Apicomplexa</taxon>
        <taxon>Aconoidasida</taxon>
        <taxon>Nephromycida</taxon>
        <taxon>Cardiosporidium</taxon>
    </lineage>
</organism>
<dbReference type="InterPro" id="IPR012675">
    <property type="entry name" value="Beta-grasp_dom_sf"/>
</dbReference>
<proteinExistence type="predicted"/>
<name>A0ABQ7J433_9APIC</name>
<evidence type="ECO:0000259" key="1">
    <source>
        <dbReference type="Pfam" id="PF16897"/>
    </source>
</evidence>
<protein>
    <submittedName>
        <fullName evidence="2">GTP-binding protein</fullName>
    </submittedName>
</protein>
<dbReference type="InterPro" id="IPR045001">
    <property type="entry name" value="DRG"/>
</dbReference>
<dbReference type="InterPro" id="IPR031662">
    <property type="entry name" value="GTP-binding_2"/>
</dbReference>
<evidence type="ECO:0000313" key="3">
    <source>
        <dbReference type="Proteomes" id="UP000823046"/>
    </source>
</evidence>
<feature type="non-terminal residue" evidence="2">
    <location>
        <position position="182"/>
    </location>
</feature>
<feature type="non-terminal residue" evidence="2">
    <location>
        <position position="1"/>
    </location>
</feature>
<accession>A0ABQ7J433</accession>
<dbReference type="Proteomes" id="UP000823046">
    <property type="component" value="Unassembled WGS sequence"/>
</dbReference>
<dbReference type="Pfam" id="PF16897">
    <property type="entry name" value="MMR_HSR1_Xtn"/>
    <property type="match status" value="1"/>
</dbReference>
<sequence>LEAVGIRLNKKRPDIYFRVKTGGGLTVNSTVPLTHVDPRLIRLVLNEYKIFNADVLFREDCTVDDFIDEVEGNRKYCKCLYIYNKADMLSLRQLDELARRPMTVVVSCQKGWNVDILKESIWEQLEIVRVYTKRRSEFPDFEKPLVLTPQRGKFDLIDLLKDFKHAIVWGRSAKHSPQHVGL</sequence>
<dbReference type="InterPro" id="IPR027417">
    <property type="entry name" value="P-loop_NTPase"/>
</dbReference>
<evidence type="ECO:0000313" key="2">
    <source>
        <dbReference type="EMBL" id="KAF8817882.1"/>
    </source>
</evidence>
<gene>
    <name evidence="2" type="ORF">IE077_003135</name>
</gene>
<keyword evidence="3" id="KW-1185">Reference proteome</keyword>